<evidence type="ECO:0000313" key="2">
    <source>
        <dbReference type="Proteomes" id="UP001186974"/>
    </source>
</evidence>
<evidence type="ECO:0000313" key="1">
    <source>
        <dbReference type="EMBL" id="KAK3079233.1"/>
    </source>
</evidence>
<accession>A0ACC3DRI1</accession>
<sequence length="273" mass="29655">MAGISIFFITTYFSDYILVPLRCRGQVISALEERGFGFEKNAEAYINHSHQRNTSTNSSIDSPTMTSNPPSTPPPATVSELQTRTFATLRKRNIEPTVNESIRLVQCSAAKVTGTNGSLGNSVRGTSGATDDRLHIGLVRCLISRPSFLSITLTDTEPASILLEERLLFNFDRHNARSSGSHINGSMESVLLGNKEDVLVPIILDLRDLPTESTGIVCGIAGRLVGGTRDAFRENVEMSYLSTAKAGTVMVPEGDLDRAMEAFRGMKNGMLPD</sequence>
<comment type="caution">
    <text evidence="1">The sequence shown here is derived from an EMBL/GenBank/DDBJ whole genome shotgun (WGS) entry which is preliminary data.</text>
</comment>
<name>A0ACC3DRI1_9PEZI</name>
<reference evidence="1" key="1">
    <citation type="submission" date="2024-09" db="EMBL/GenBank/DDBJ databases">
        <title>Black Yeasts Isolated from many extreme environments.</title>
        <authorList>
            <person name="Coleine C."/>
            <person name="Stajich J.E."/>
            <person name="Selbmann L."/>
        </authorList>
    </citation>
    <scope>NUCLEOTIDE SEQUENCE</scope>
    <source>
        <strain evidence="1">CCFEE 5737</strain>
    </source>
</reference>
<protein>
    <submittedName>
        <fullName evidence="1">Uncharacterized protein</fullName>
    </submittedName>
</protein>
<gene>
    <name evidence="1" type="ORF">LTS18_005395</name>
</gene>
<dbReference type="Proteomes" id="UP001186974">
    <property type="component" value="Unassembled WGS sequence"/>
</dbReference>
<proteinExistence type="predicted"/>
<keyword evidence="2" id="KW-1185">Reference proteome</keyword>
<dbReference type="EMBL" id="JAWDJW010001280">
    <property type="protein sequence ID" value="KAK3079233.1"/>
    <property type="molecule type" value="Genomic_DNA"/>
</dbReference>
<organism evidence="1 2">
    <name type="scientific">Coniosporium uncinatum</name>
    <dbReference type="NCBI Taxonomy" id="93489"/>
    <lineage>
        <taxon>Eukaryota</taxon>
        <taxon>Fungi</taxon>
        <taxon>Dikarya</taxon>
        <taxon>Ascomycota</taxon>
        <taxon>Pezizomycotina</taxon>
        <taxon>Dothideomycetes</taxon>
        <taxon>Dothideomycetes incertae sedis</taxon>
        <taxon>Coniosporium</taxon>
    </lineage>
</organism>